<keyword evidence="2" id="KW-1185">Reference proteome</keyword>
<organism evidence="1 2">
    <name type="scientific">Sporomusa acidovorans (strain ATCC 49682 / DSM 3132 / Mol)</name>
    <dbReference type="NCBI Taxonomy" id="1123286"/>
    <lineage>
        <taxon>Bacteria</taxon>
        <taxon>Bacillati</taxon>
        <taxon>Bacillota</taxon>
        <taxon>Negativicutes</taxon>
        <taxon>Selenomonadales</taxon>
        <taxon>Sporomusaceae</taxon>
        <taxon>Sporomusa</taxon>
    </lineage>
</organism>
<protein>
    <recommendedName>
        <fullName evidence="3">Transposase</fullName>
    </recommendedName>
</protein>
<dbReference type="Gene3D" id="3.30.70.1290">
    <property type="entry name" value="Transposase IS200-like"/>
    <property type="match status" value="1"/>
</dbReference>
<evidence type="ECO:0008006" key="3">
    <source>
        <dbReference type="Google" id="ProtNLM"/>
    </source>
</evidence>
<name>A0ABZ3IWP6_SPOA4</name>
<dbReference type="EMBL" id="CP155571">
    <property type="protein sequence ID" value="XFO70195.1"/>
    <property type="molecule type" value="Genomic_DNA"/>
</dbReference>
<dbReference type="Proteomes" id="UP000216052">
    <property type="component" value="Chromosome"/>
</dbReference>
<evidence type="ECO:0000313" key="1">
    <source>
        <dbReference type="EMBL" id="XFO70195.1"/>
    </source>
</evidence>
<dbReference type="PANTHER" id="PTHR34322">
    <property type="entry name" value="TRANSPOSASE, Y1_TNP DOMAIN-CONTAINING"/>
    <property type="match status" value="1"/>
</dbReference>
<sequence length="90" mass="10495">MYFNKKYERSGALIASRYKSTPVEIDEYFIPLIRYIHQNPVKAGIVGKPEEYKFSSYREYVRGGKLTDTEFSLSLLGRDEWVRAASNEYG</sequence>
<dbReference type="InterPro" id="IPR036515">
    <property type="entry name" value="Transposase_17_sf"/>
</dbReference>
<evidence type="ECO:0000313" key="2">
    <source>
        <dbReference type="Proteomes" id="UP000216052"/>
    </source>
</evidence>
<gene>
    <name evidence="1" type="ORF">SPACI_001830</name>
</gene>
<proteinExistence type="predicted"/>
<dbReference type="PANTHER" id="PTHR34322:SF2">
    <property type="entry name" value="TRANSPOSASE IS200-LIKE DOMAIN-CONTAINING PROTEIN"/>
    <property type="match status" value="1"/>
</dbReference>
<reference evidence="1" key="1">
    <citation type="submission" date="2024-05" db="EMBL/GenBank/DDBJ databases">
        <title>Isolation and characterization of Sporomusa carbonis sp. nov., a carboxydotrophic hydrogenogen in the genus of Sporomusa isolated from a charcoal burning pile.</title>
        <authorList>
            <person name="Boeer T."/>
            <person name="Rosenbaum F."/>
            <person name="Eysell L."/>
            <person name="Mueller V."/>
            <person name="Daniel R."/>
            <person name="Poehlein A."/>
        </authorList>
    </citation>
    <scope>NUCLEOTIDE SEQUENCE [LARGE SCALE GENOMIC DNA]</scope>
    <source>
        <strain evidence="1">DSM 3132</strain>
    </source>
</reference>
<accession>A0ABZ3IWP6</accession>